<proteinExistence type="predicted"/>
<dbReference type="Proteomes" id="UP000813461">
    <property type="component" value="Unassembled WGS sequence"/>
</dbReference>
<dbReference type="AlphaFoldDB" id="A0A8K0RE64"/>
<dbReference type="EMBL" id="JAGMVJ010000004">
    <property type="protein sequence ID" value="KAH7091374.1"/>
    <property type="molecule type" value="Genomic_DNA"/>
</dbReference>
<accession>A0A8K0RE64</accession>
<name>A0A8K0RE64_9PLEO</name>
<keyword evidence="2" id="KW-1185">Reference proteome</keyword>
<evidence type="ECO:0000313" key="2">
    <source>
        <dbReference type="Proteomes" id="UP000813461"/>
    </source>
</evidence>
<reference evidence="1" key="1">
    <citation type="journal article" date="2021" name="Nat. Commun.">
        <title>Genetic determinants of endophytism in the Arabidopsis root mycobiome.</title>
        <authorList>
            <person name="Mesny F."/>
            <person name="Miyauchi S."/>
            <person name="Thiergart T."/>
            <person name="Pickel B."/>
            <person name="Atanasova L."/>
            <person name="Karlsson M."/>
            <person name="Huettel B."/>
            <person name="Barry K.W."/>
            <person name="Haridas S."/>
            <person name="Chen C."/>
            <person name="Bauer D."/>
            <person name="Andreopoulos W."/>
            <person name="Pangilinan J."/>
            <person name="LaButti K."/>
            <person name="Riley R."/>
            <person name="Lipzen A."/>
            <person name="Clum A."/>
            <person name="Drula E."/>
            <person name="Henrissat B."/>
            <person name="Kohler A."/>
            <person name="Grigoriev I.V."/>
            <person name="Martin F.M."/>
            <person name="Hacquard S."/>
        </authorList>
    </citation>
    <scope>NUCLEOTIDE SEQUENCE</scope>
    <source>
        <strain evidence="1">MPI-SDFR-AT-0120</strain>
    </source>
</reference>
<gene>
    <name evidence="1" type="ORF">FB567DRAFT_272892</name>
</gene>
<evidence type="ECO:0000313" key="1">
    <source>
        <dbReference type="EMBL" id="KAH7091374.1"/>
    </source>
</evidence>
<comment type="caution">
    <text evidence="1">The sequence shown here is derived from an EMBL/GenBank/DDBJ whole genome shotgun (WGS) entry which is preliminary data.</text>
</comment>
<protein>
    <submittedName>
        <fullName evidence="1">Uncharacterized protein</fullName>
    </submittedName>
</protein>
<organism evidence="1 2">
    <name type="scientific">Paraphoma chrysanthemicola</name>
    <dbReference type="NCBI Taxonomy" id="798071"/>
    <lineage>
        <taxon>Eukaryota</taxon>
        <taxon>Fungi</taxon>
        <taxon>Dikarya</taxon>
        <taxon>Ascomycota</taxon>
        <taxon>Pezizomycotina</taxon>
        <taxon>Dothideomycetes</taxon>
        <taxon>Pleosporomycetidae</taxon>
        <taxon>Pleosporales</taxon>
        <taxon>Pleosporineae</taxon>
        <taxon>Phaeosphaeriaceae</taxon>
        <taxon>Paraphoma</taxon>
    </lineage>
</organism>
<sequence>MLFSMLYWPTVTAYLQDDLKYATSPQCDFRLTAPSLACPATPPCRSTTTTIKRPGGSIFQPKNISALDCSSPKLSSRSHRFDSGSALDFLFLVSFSSSLSRDSVSCTRWAVLRWASGRFLVVGLTNQAAAPLPLHKRLPITSASYWRRLFQDEHSKVSQSMTFVLQKRGHSLPSHVGNHLPVVYAYFRFLKITLTRMADSKPEWWPQKESGSLLD</sequence>